<dbReference type="Pfam" id="PF06468">
    <property type="entry name" value="Spond_N"/>
    <property type="match status" value="1"/>
</dbReference>
<gene>
    <name evidence="3" type="primary">SPON1</name>
    <name evidence="3" type="ORF">Ciccas_008589</name>
</gene>
<dbReference type="InterPro" id="IPR038678">
    <property type="entry name" value="Spondin_N_sf"/>
</dbReference>
<protein>
    <submittedName>
        <fullName evidence="3">Spondin-1</fullName>
    </submittedName>
</protein>
<feature type="coiled-coil region" evidence="1">
    <location>
        <begin position="16"/>
        <end position="43"/>
    </location>
</feature>
<proteinExistence type="predicted"/>
<dbReference type="InterPro" id="IPR051418">
    <property type="entry name" value="Spondin/Thrombospondin_T1"/>
</dbReference>
<dbReference type="PANTHER" id="PTHR11311">
    <property type="entry name" value="SPONDIN"/>
    <property type="match status" value="1"/>
</dbReference>
<dbReference type="Proteomes" id="UP001626550">
    <property type="component" value="Unassembled WGS sequence"/>
</dbReference>
<dbReference type="Gene3D" id="2.60.40.2130">
    <property type="entry name" value="F-spondin domain"/>
    <property type="match status" value="1"/>
</dbReference>
<evidence type="ECO:0000256" key="1">
    <source>
        <dbReference type="SAM" id="Coils"/>
    </source>
</evidence>
<sequence>MRLAIDFDGQAQNNEELELEELVQQTQKKIAETQNKVREQEAVKPAEDVKEEKLATIEEVIVTSWLSMIIFEFAFGQSTSSVFGVSHSPDYVLFQKGVPASDAVKDFCTTGDVGRLQKEVRENTYKISTVIRTMNMLSSSPPDKQTRSAVFSVNKTHPMLSILSRMTPSPDWCTGISRFNLCPRDKTKSWPDSDNAEIYPWDAGVEIGNTYLPAVTRPESRRKPMCPIDAHWPGGSPFSTQKEDSTKIQSVGRIELKLIRLIKDGDCNYKKKPTSEDSGLYCTKVHWSSWSECGPIDTSSCTSPEDQRFWLNDSFKRLHQTRQRKELSGNCKNSSTIVSIIQRANQIQAKWLE</sequence>
<keyword evidence="1" id="KW-0175">Coiled coil</keyword>
<reference evidence="3 4" key="1">
    <citation type="submission" date="2024-11" db="EMBL/GenBank/DDBJ databases">
        <title>Adaptive evolution of stress response genes in parasites aligns with host niche diversity.</title>
        <authorList>
            <person name="Hahn C."/>
            <person name="Resl P."/>
        </authorList>
    </citation>
    <scope>NUCLEOTIDE SEQUENCE [LARGE SCALE GENOMIC DNA]</scope>
    <source>
        <strain evidence="3">EGGRZ-B1_66</strain>
        <tissue evidence="3">Body</tissue>
    </source>
</reference>
<dbReference type="PROSITE" id="PS51020">
    <property type="entry name" value="SPONDIN"/>
    <property type="match status" value="1"/>
</dbReference>
<name>A0ABD2Q3S8_9PLAT</name>
<dbReference type="EMBL" id="JBJKFK010001540">
    <property type="protein sequence ID" value="KAL3312816.1"/>
    <property type="molecule type" value="Genomic_DNA"/>
</dbReference>
<comment type="caution">
    <text evidence="3">The sequence shown here is derived from an EMBL/GenBank/DDBJ whole genome shotgun (WGS) entry which is preliminary data.</text>
</comment>
<evidence type="ECO:0000259" key="2">
    <source>
        <dbReference type="PROSITE" id="PS51020"/>
    </source>
</evidence>
<evidence type="ECO:0000313" key="3">
    <source>
        <dbReference type="EMBL" id="KAL3312816.1"/>
    </source>
</evidence>
<dbReference type="InterPro" id="IPR009465">
    <property type="entry name" value="Spondin_N"/>
</dbReference>
<accession>A0ABD2Q3S8</accession>
<evidence type="ECO:0000313" key="4">
    <source>
        <dbReference type="Proteomes" id="UP001626550"/>
    </source>
</evidence>
<dbReference type="PANTHER" id="PTHR11311:SF15">
    <property type="entry name" value="SPONDIN-2"/>
    <property type="match status" value="1"/>
</dbReference>
<organism evidence="3 4">
    <name type="scientific">Cichlidogyrus casuarinus</name>
    <dbReference type="NCBI Taxonomy" id="1844966"/>
    <lineage>
        <taxon>Eukaryota</taxon>
        <taxon>Metazoa</taxon>
        <taxon>Spiralia</taxon>
        <taxon>Lophotrochozoa</taxon>
        <taxon>Platyhelminthes</taxon>
        <taxon>Monogenea</taxon>
        <taxon>Monopisthocotylea</taxon>
        <taxon>Dactylogyridea</taxon>
        <taxon>Ancyrocephalidae</taxon>
        <taxon>Cichlidogyrus</taxon>
    </lineage>
</organism>
<dbReference type="NCBIfam" id="NF038123">
    <property type="entry name" value="NF038123_dom"/>
    <property type="match status" value="1"/>
</dbReference>
<dbReference type="AlphaFoldDB" id="A0ABD2Q3S8"/>
<keyword evidence="4" id="KW-1185">Reference proteome</keyword>
<feature type="domain" description="Spondin" evidence="2">
    <location>
        <begin position="45"/>
        <end position="237"/>
    </location>
</feature>